<dbReference type="RefSeq" id="WP_015773342.1">
    <property type="nucleotide sequence ID" value="NC_013173.1"/>
</dbReference>
<name>C7LR98_DESBD</name>
<dbReference type="PROSITE" id="PS00198">
    <property type="entry name" value="4FE4S_FER_1"/>
    <property type="match status" value="1"/>
</dbReference>
<keyword evidence="3" id="KW-0408">Iron</keyword>
<proteinExistence type="predicted"/>
<feature type="domain" description="4Fe-4S ferredoxin-type" evidence="5">
    <location>
        <begin position="190"/>
        <end position="219"/>
    </location>
</feature>
<dbReference type="eggNOG" id="COG2221">
    <property type="taxonomic scope" value="Bacteria"/>
</dbReference>
<dbReference type="HOGENOM" id="CLU_069541_0_0_7"/>
<evidence type="ECO:0000256" key="4">
    <source>
        <dbReference type="ARBA" id="ARBA00023014"/>
    </source>
</evidence>
<keyword evidence="2" id="KW-0479">Metal-binding</keyword>
<dbReference type="PANTHER" id="PTHR24960:SF80">
    <property type="entry name" value="FERREDOXIN"/>
    <property type="match status" value="1"/>
</dbReference>
<organism evidence="6 7">
    <name type="scientific">Desulfomicrobium baculatum (strain DSM 4028 / VKM B-1378 / X)</name>
    <name type="common">Desulfovibrio baculatus</name>
    <dbReference type="NCBI Taxonomy" id="525897"/>
    <lineage>
        <taxon>Bacteria</taxon>
        <taxon>Pseudomonadati</taxon>
        <taxon>Thermodesulfobacteriota</taxon>
        <taxon>Desulfovibrionia</taxon>
        <taxon>Desulfovibrionales</taxon>
        <taxon>Desulfomicrobiaceae</taxon>
        <taxon>Desulfomicrobium</taxon>
    </lineage>
</organism>
<dbReference type="InterPro" id="IPR050157">
    <property type="entry name" value="PSI_iron-sulfur_center"/>
</dbReference>
<dbReference type="PROSITE" id="PS51379">
    <property type="entry name" value="4FE4S_FER_2"/>
    <property type="match status" value="1"/>
</dbReference>
<evidence type="ECO:0000256" key="1">
    <source>
        <dbReference type="ARBA" id="ARBA00022485"/>
    </source>
</evidence>
<dbReference type="Proteomes" id="UP000002216">
    <property type="component" value="Chromosome"/>
</dbReference>
<dbReference type="SUPFAM" id="SSF54862">
    <property type="entry name" value="4Fe-4S ferredoxins"/>
    <property type="match status" value="1"/>
</dbReference>
<keyword evidence="7" id="KW-1185">Reference proteome</keyword>
<protein>
    <submittedName>
        <fullName evidence="6">4Fe-4S ferredoxin iron-sulfur binding domain protein</fullName>
    </submittedName>
</protein>
<evidence type="ECO:0000256" key="2">
    <source>
        <dbReference type="ARBA" id="ARBA00022723"/>
    </source>
</evidence>
<dbReference type="EMBL" id="CP001629">
    <property type="protein sequence ID" value="ACU89244.1"/>
    <property type="molecule type" value="Genomic_DNA"/>
</dbReference>
<accession>C7LR98</accession>
<keyword evidence="4" id="KW-0411">Iron-sulfur</keyword>
<gene>
    <name evidence="6" type="ordered locus">Dbac_1140</name>
</gene>
<sequence>MHSYHAQRVVFSPTGTTRKIIESITLGLSPKSWSELDLTYSASAQESASNQQEGTEVAIIGMPVHAGRIPALAAERLRSSVAGRGRGVVLVVVYGNRAYDDALLELHNMAVELGFVPVAAAAFVGEHSFSSPDLPVAEGRPDSLDLEEAQNFGKSVREKMLHIQNCADKAEKLAVPGNIPYRDGVQPALISPETEADKCVLCGDCVRSCPSGAIKLVNDSVETDKMRCLRCCACIRVCQAGARLMTHPKILELGRTLHEKFAERREPELYF</sequence>
<dbReference type="InterPro" id="IPR029039">
    <property type="entry name" value="Flavoprotein-like_sf"/>
</dbReference>
<evidence type="ECO:0000313" key="6">
    <source>
        <dbReference type="EMBL" id="ACU89244.1"/>
    </source>
</evidence>
<dbReference type="Pfam" id="PF13237">
    <property type="entry name" value="Fer4_10"/>
    <property type="match status" value="1"/>
</dbReference>
<dbReference type="InterPro" id="IPR017900">
    <property type="entry name" value="4Fe4S_Fe_S_CS"/>
</dbReference>
<reference evidence="6 7" key="1">
    <citation type="journal article" date="2009" name="Stand. Genomic Sci.">
        <title>Complete genome sequence of Desulfomicrobium baculatum type strain (X).</title>
        <authorList>
            <person name="Copeland A."/>
            <person name="Spring S."/>
            <person name="Goker M."/>
            <person name="Schneider S."/>
            <person name="Lapidus A."/>
            <person name="Del Rio T.G."/>
            <person name="Tice H."/>
            <person name="Cheng J.F."/>
            <person name="Chen F."/>
            <person name="Nolan M."/>
            <person name="Bruce D."/>
            <person name="Goodwin L."/>
            <person name="Pitluck S."/>
            <person name="Ivanova N."/>
            <person name="Mavrommatis K."/>
            <person name="Ovchinnikova G."/>
            <person name="Pati A."/>
            <person name="Chen A."/>
            <person name="Palaniappan K."/>
            <person name="Land M."/>
            <person name="Hauser L."/>
            <person name="Chang Y.J."/>
            <person name="Jeffries C.C."/>
            <person name="Meincke L."/>
            <person name="Sims D."/>
            <person name="Brettin T."/>
            <person name="Detter J.C."/>
            <person name="Han C."/>
            <person name="Chain P."/>
            <person name="Bristow J."/>
            <person name="Eisen J.A."/>
            <person name="Markowitz V."/>
            <person name="Hugenholtz P."/>
            <person name="Kyrpides N.C."/>
            <person name="Klenk H.P."/>
            <person name="Lucas S."/>
        </authorList>
    </citation>
    <scope>NUCLEOTIDE SEQUENCE [LARGE SCALE GENOMIC DNA]</scope>
    <source>
        <strain evidence="7">DSM 4028 / VKM B-1378 / X</strain>
    </source>
</reference>
<evidence type="ECO:0000259" key="5">
    <source>
        <dbReference type="PROSITE" id="PS51379"/>
    </source>
</evidence>
<dbReference type="GO" id="GO:0051539">
    <property type="term" value="F:4 iron, 4 sulfur cluster binding"/>
    <property type="evidence" value="ECO:0007669"/>
    <property type="project" value="UniProtKB-KW"/>
</dbReference>
<dbReference type="AlphaFoldDB" id="C7LR98"/>
<evidence type="ECO:0000313" key="7">
    <source>
        <dbReference type="Proteomes" id="UP000002216"/>
    </source>
</evidence>
<dbReference type="STRING" id="525897.Dbac_1140"/>
<dbReference type="Gene3D" id="3.30.70.20">
    <property type="match status" value="1"/>
</dbReference>
<dbReference type="KEGG" id="dba:Dbac_1140"/>
<dbReference type="InterPro" id="IPR017896">
    <property type="entry name" value="4Fe4S_Fe-S-bd"/>
</dbReference>
<dbReference type="PANTHER" id="PTHR24960">
    <property type="entry name" value="PHOTOSYSTEM I IRON-SULFUR CENTER-RELATED"/>
    <property type="match status" value="1"/>
</dbReference>
<dbReference type="Gene3D" id="3.40.50.360">
    <property type="match status" value="1"/>
</dbReference>
<dbReference type="SUPFAM" id="SSF52218">
    <property type="entry name" value="Flavoproteins"/>
    <property type="match status" value="1"/>
</dbReference>
<evidence type="ECO:0000256" key="3">
    <source>
        <dbReference type="ARBA" id="ARBA00023004"/>
    </source>
</evidence>
<dbReference type="GO" id="GO:0046872">
    <property type="term" value="F:metal ion binding"/>
    <property type="evidence" value="ECO:0007669"/>
    <property type="project" value="UniProtKB-KW"/>
</dbReference>
<keyword evidence="1" id="KW-0004">4Fe-4S</keyword>